<evidence type="ECO:0000313" key="1">
    <source>
        <dbReference type="EMBL" id="KAF0706777.1"/>
    </source>
</evidence>
<dbReference type="OrthoDB" id="10063284at2759"/>
<organism evidence="1 2">
    <name type="scientific">Aphis craccivora</name>
    <name type="common">Cowpea aphid</name>
    <dbReference type="NCBI Taxonomy" id="307492"/>
    <lineage>
        <taxon>Eukaryota</taxon>
        <taxon>Metazoa</taxon>
        <taxon>Ecdysozoa</taxon>
        <taxon>Arthropoda</taxon>
        <taxon>Hexapoda</taxon>
        <taxon>Insecta</taxon>
        <taxon>Pterygota</taxon>
        <taxon>Neoptera</taxon>
        <taxon>Paraneoptera</taxon>
        <taxon>Hemiptera</taxon>
        <taxon>Sternorrhyncha</taxon>
        <taxon>Aphidomorpha</taxon>
        <taxon>Aphidoidea</taxon>
        <taxon>Aphididae</taxon>
        <taxon>Aphidini</taxon>
        <taxon>Aphis</taxon>
        <taxon>Aphis</taxon>
    </lineage>
</organism>
<accession>A0A6G0VUC3</accession>
<dbReference type="PANTHER" id="PTHR45749">
    <property type="match status" value="1"/>
</dbReference>
<keyword evidence="2" id="KW-1185">Reference proteome</keyword>
<sequence length="98" mass="10934">MAIVIQYCTLTSVHERLVQLSPIKSHTGESIFVLLEEFLEKAGLNIVNCREQSYDNASNMSGKYKELQAYVKNKCNLAVYLPCTAHSLNLVGVHSVDC</sequence>
<comment type="caution">
    <text evidence="1">The sequence shown here is derived from an EMBL/GenBank/DDBJ whole genome shotgun (WGS) entry which is preliminary data.</text>
</comment>
<gene>
    <name evidence="1" type="ORF">FWK35_00039146</name>
</gene>
<dbReference type="Proteomes" id="UP000478052">
    <property type="component" value="Unassembled WGS sequence"/>
</dbReference>
<proteinExistence type="predicted"/>
<evidence type="ECO:0000313" key="2">
    <source>
        <dbReference type="Proteomes" id="UP000478052"/>
    </source>
</evidence>
<protein>
    <submittedName>
        <fullName evidence="1">Zinc finger MYM-type protein 1-like</fullName>
    </submittedName>
</protein>
<name>A0A6G0VUC3_APHCR</name>
<dbReference type="InterPro" id="IPR012337">
    <property type="entry name" value="RNaseH-like_sf"/>
</dbReference>
<reference evidence="1 2" key="1">
    <citation type="submission" date="2019-08" db="EMBL/GenBank/DDBJ databases">
        <title>Whole genome of Aphis craccivora.</title>
        <authorList>
            <person name="Voronova N.V."/>
            <person name="Shulinski R.S."/>
            <person name="Bandarenka Y.V."/>
            <person name="Zhorov D.G."/>
            <person name="Warner D."/>
        </authorList>
    </citation>
    <scope>NUCLEOTIDE SEQUENCE [LARGE SCALE GENOMIC DNA]</scope>
    <source>
        <strain evidence="1">180601</strain>
        <tissue evidence="1">Whole Body</tissue>
    </source>
</reference>
<dbReference type="PANTHER" id="PTHR45749:SF23">
    <property type="entry name" value="ZINC FINGER MYM-TYPE PROTEIN 1-LIKE"/>
    <property type="match status" value="1"/>
</dbReference>
<dbReference type="SUPFAM" id="SSF53098">
    <property type="entry name" value="Ribonuclease H-like"/>
    <property type="match status" value="1"/>
</dbReference>
<dbReference type="AlphaFoldDB" id="A0A6G0VUC3"/>
<dbReference type="EMBL" id="VUJU01012789">
    <property type="protein sequence ID" value="KAF0706777.1"/>
    <property type="molecule type" value="Genomic_DNA"/>
</dbReference>